<evidence type="ECO:0000313" key="16">
    <source>
        <dbReference type="EMBL" id="MFC4347262.1"/>
    </source>
</evidence>
<proteinExistence type="inferred from homology"/>
<accession>A0ABV8U8M8</accession>
<evidence type="ECO:0000256" key="8">
    <source>
        <dbReference type="ARBA" id="ARBA00023077"/>
    </source>
</evidence>
<dbReference type="InterPro" id="IPR000531">
    <property type="entry name" value="Beta-barrel_TonB"/>
</dbReference>
<evidence type="ECO:0000256" key="1">
    <source>
        <dbReference type="ARBA" id="ARBA00004571"/>
    </source>
</evidence>
<keyword evidence="4" id="KW-0410">Iron transport</keyword>
<dbReference type="InterPro" id="IPR039426">
    <property type="entry name" value="TonB-dep_rcpt-like"/>
</dbReference>
<evidence type="ECO:0000256" key="10">
    <source>
        <dbReference type="ARBA" id="ARBA00023237"/>
    </source>
</evidence>
<evidence type="ECO:0000256" key="12">
    <source>
        <dbReference type="RuleBase" id="RU003357"/>
    </source>
</evidence>
<dbReference type="Proteomes" id="UP001595776">
    <property type="component" value="Unassembled WGS sequence"/>
</dbReference>
<dbReference type="EMBL" id="JBHSCR010000003">
    <property type="protein sequence ID" value="MFC4347262.1"/>
    <property type="molecule type" value="Genomic_DNA"/>
</dbReference>
<dbReference type="PANTHER" id="PTHR32552:SF81">
    <property type="entry name" value="TONB-DEPENDENT OUTER MEMBRANE RECEPTOR"/>
    <property type="match status" value="1"/>
</dbReference>
<feature type="signal peptide" evidence="13">
    <location>
        <begin position="1"/>
        <end position="20"/>
    </location>
</feature>
<dbReference type="PROSITE" id="PS52016">
    <property type="entry name" value="TONB_DEPENDENT_REC_3"/>
    <property type="match status" value="1"/>
</dbReference>
<protein>
    <submittedName>
        <fullName evidence="16">TonB-dependent receptor</fullName>
    </submittedName>
</protein>
<dbReference type="SUPFAM" id="SSF56935">
    <property type="entry name" value="Porins"/>
    <property type="match status" value="1"/>
</dbReference>
<evidence type="ECO:0000256" key="11">
    <source>
        <dbReference type="PROSITE-ProRule" id="PRU01360"/>
    </source>
</evidence>
<comment type="subcellular location">
    <subcellularLocation>
        <location evidence="1 11">Cell outer membrane</location>
        <topology evidence="1 11">Multi-pass membrane protein</topology>
    </subcellularLocation>
</comment>
<dbReference type="RefSeq" id="WP_082719956.1">
    <property type="nucleotide sequence ID" value="NZ_JBHSCR010000003.1"/>
</dbReference>
<keyword evidence="9 11" id="KW-0472">Membrane</keyword>
<evidence type="ECO:0000256" key="5">
    <source>
        <dbReference type="ARBA" id="ARBA00022692"/>
    </source>
</evidence>
<evidence type="ECO:0000256" key="2">
    <source>
        <dbReference type="ARBA" id="ARBA00022448"/>
    </source>
</evidence>
<reference evidence="17" key="1">
    <citation type="journal article" date="2019" name="Int. J. Syst. Evol. Microbiol.">
        <title>The Global Catalogue of Microorganisms (GCM) 10K type strain sequencing project: providing services to taxonomists for standard genome sequencing and annotation.</title>
        <authorList>
            <consortium name="The Broad Institute Genomics Platform"/>
            <consortium name="The Broad Institute Genome Sequencing Center for Infectious Disease"/>
            <person name="Wu L."/>
            <person name="Ma J."/>
        </authorList>
    </citation>
    <scope>NUCLEOTIDE SEQUENCE [LARGE SCALE GENOMIC DNA]</scope>
    <source>
        <strain evidence="17">CGMCC 1.15304</strain>
    </source>
</reference>
<evidence type="ECO:0000256" key="13">
    <source>
        <dbReference type="SAM" id="SignalP"/>
    </source>
</evidence>
<evidence type="ECO:0000259" key="14">
    <source>
        <dbReference type="Pfam" id="PF00593"/>
    </source>
</evidence>
<organism evidence="16 17">
    <name type="scientific">Kordiimonas lipolytica</name>
    <dbReference type="NCBI Taxonomy" id="1662421"/>
    <lineage>
        <taxon>Bacteria</taxon>
        <taxon>Pseudomonadati</taxon>
        <taxon>Pseudomonadota</taxon>
        <taxon>Alphaproteobacteria</taxon>
        <taxon>Kordiimonadales</taxon>
        <taxon>Kordiimonadaceae</taxon>
        <taxon>Kordiimonas</taxon>
    </lineage>
</organism>
<feature type="domain" description="TonB-dependent receptor-like beta-barrel" evidence="14">
    <location>
        <begin position="267"/>
        <end position="737"/>
    </location>
</feature>
<evidence type="ECO:0000256" key="7">
    <source>
        <dbReference type="ARBA" id="ARBA00023065"/>
    </source>
</evidence>
<dbReference type="PANTHER" id="PTHR32552">
    <property type="entry name" value="FERRICHROME IRON RECEPTOR-RELATED"/>
    <property type="match status" value="1"/>
</dbReference>
<dbReference type="Pfam" id="PF00593">
    <property type="entry name" value="TonB_dep_Rec_b-barrel"/>
    <property type="match status" value="1"/>
</dbReference>
<keyword evidence="6" id="KW-0408">Iron</keyword>
<evidence type="ECO:0000259" key="15">
    <source>
        <dbReference type="Pfam" id="PF07715"/>
    </source>
</evidence>
<keyword evidence="2 11" id="KW-0813">Transport</keyword>
<name>A0ABV8U8M8_9PROT</name>
<dbReference type="InterPro" id="IPR036942">
    <property type="entry name" value="Beta-barrel_TonB_sf"/>
</dbReference>
<gene>
    <name evidence="16" type="ORF">ACFO5Q_05335</name>
</gene>
<evidence type="ECO:0000256" key="3">
    <source>
        <dbReference type="ARBA" id="ARBA00022452"/>
    </source>
</evidence>
<comment type="similarity">
    <text evidence="11 12">Belongs to the TonB-dependent receptor family.</text>
</comment>
<keyword evidence="5 11" id="KW-0812">Transmembrane</keyword>
<keyword evidence="7" id="KW-0406">Ion transport</keyword>
<feature type="domain" description="TonB-dependent receptor plug" evidence="15">
    <location>
        <begin position="44"/>
        <end position="152"/>
    </location>
</feature>
<dbReference type="Pfam" id="PF07715">
    <property type="entry name" value="Plug"/>
    <property type="match status" value="1"/>
</dbReference>
<keyword evidence="16" id="KW-0675">Receptor</keyword>
<evidence type="ECO:0000256" key="9">
    <source>
        <dbReference type="ARBA" id="ARBA00023136"/>
    </source>
</evidence>
<evidence type="ECO:0000256" key="4">
    <source>
        <dbReference type="ARBA" id="ARBA00022496"/>
    </source>
</evidence>
<keyword evidence="13" id="KW-0732">Signal</keyword>
<keyword evidence="17" id="KW-1185">Reference proteome</keyword>
<feature type="chain" id="PRO_5047028329" evidence="13">
    <location>
        <begin position="21"/>
        <end position="774"/>
    </location>
</feature>
<keyword evidence="10 11" id="KW-0998">Cell outer membrane</keyword>
<dbReference type="Gene3D" id="2.40.170.20">
    <property type="entry name" value="TonB-dependent receptor, beta-barrel domain"/>
    <property type="match status" value="1"/>
</dbReference>
<comment type="caution">
    <text evidence="16">The sequence shown here is derived from an EMBL/GenBank/DDBJ whole genome shotgun (WGS) entry which is preliminary data.</text>
</comment>
<evidence type="ECO:0000313" key="17">
    <source>
        <dbReference type="Proteomes" id="UP001595776"/>
    </source>
</evidence>
<dbReference type="InterPro" id="IPR012910">
    <property type="entry name" value="Plug_dom"/>
</dbReference>
<sequence>MKRLSKASLLASCSIVYAVAGGQMAQAQVFEEIVVTAQKRDQSLSDVGVSVTAFSGESLRNFGFTNSVDVAAQVPGLNIGTPVGEGNNPSFTLRGVGLNDFNDNNEAPIAIYQDGVYMAALPGLTFQLFDTERVEVLRGPQGTLYGRNATGGLIHFIAKKPTDEFEAFGQLTYGSHNELSFEGAVSGPLSDSIRGRLSVARKSYDGYVENRIGKDANEADSYALRGQLDFDLSDTGSLLLKGNYASSNTVAPQYQHEASDGVADIYGYADTDGDNFAGDYSREGVLDIESWGGSATYTDTFGNVDVTNILSYSKTEKLHKEDTDVGPNAGIEPTFASNIKVFTEELTLSGGDNDFNWTVGAYFFDSKVEGDLELAVNWFAGFAQFLDSDPTVFDGLLGAGTPSLATADPDALLPAILYDVNYEQNTQSISGYGQVEYALSDTVKLTGGLRYSSEDKDMEYLNDMPSGYLLNDAFGGILGMQSWMDFRTGGNNNATGIPDLDAGAVGDLNNIDASNLSGKIGIDFTPNDNTLFYASVSRGFKSGGFNAGFSDATDGIKTSQIPYDEEILTSYEAGVKWSSEGGKVSVNAAAFYYDYKDFQALTFQGLSQVITNSDATYKGAEIEIGARPTDGLSMQLAASFLDANVDGVSVNGEFLPDRRPVLAPKFTASGFIQYEKPVESLKGYLSGNVSFNHQGAHYFDITNSPQSREEAYTLVDARIAYRNDDDTIEVAGFVKNLFNTDYRVYTFDFGAIAGFNQQFFGKPRWFGIQLTLRN</sequence>
<keyword evidence="3 11" id="KW-1134">Transmembrane beta strand</keyword>
<keyword evidence="8 12" id="KW-0798">TonB box</keyword>
<evidence type="ECO:0000256" key="6">
    <source>
        <dbReference type="ARBA" id="ARBA00023004"/>
    </source>
</evidence>